<feature type="active site" description="Proton acceptor" evidence="7">
    <location>
        <position position="144"/>
    </location>
</feature>
<dbReference type="HAMAP" id="MF_00147_A">
    <property type="entry name" value="TIM_A"/>
    <property type="match status" value="1"/>
</dbReference>
<protein>
    <recommendedName>
        <fullName evidence="1 7">Triosephosphate isomerase</fullName>
        <shortName evidence="7">TIM</shortName>
        <shortName evidence="7">TPI</shortName>
        <ecNumber evidence="7 8">5.3.1.1</ecNumber>
    </recommendedName>
    <alternativeName>
        <fullName evidence="7">Triose-phosphate isomerase</fullName>
    </alternativeName>
</protein>
<dbReference type="EC" id="5.3.1.1" evidence="7 8"/>
<feature type="binding site" evidence="7">
    <location>
        <position position="184"/>
    </location>
    <ligand>
        <name>substrate</name>
    </ligand>
</feature>
<name>D7EB19_METEZ</name>
<evidence type="ECO:0000256" key="3">
    <source>
        <dbReference type="ARBA" id="ARBA00022490"/>
    </source>
</evidence>
<evidence type="ECO:0000256" key="5">
    <source>
        <dbReference type="ARBA" id="ARBA00023235"/>
    </source>
</evidence>
<evidence type="ECO:0000256" key="6">
    <source>
        <dbReference type="ARBA" id="ARBA00044762"/>
    </source>
</evidence>
<dbReference type="GO" id="GO:0046166">
    <property type="term" value="P:glyceraldehyde-3-phosphate biosynthetic process"/>
    <property type="evidence" value="ECO:0007669"/>
    <property type="project" value="TreeGrafter"/>
</dbReference>
<evidence type="ECO:0000256" key="4">
    <source>
        <dbReference type="ARBA" id="ARBA00023152"/>
    </source>
</evidence>
<dbReference type="KEGG" id="mev:Metev_1697"/>
<comment type="pathway">
    <text evidence="7 8">Carbohydrate biosynthesis; gluconeogenesis.</text>
</comment>
<dbReference type="PROSITE" id="PS51440">
    <property type="entry name" value="TIM_2"/>
    <property type="match status" value="1"/>
</dbReference>
<feature type="binding site" evidence="7">
    <location>
        <position position="149"/>
    </location>
    <ligand>
        <name>substrate</name>
    </ligand>
</feature>
<dbReference type="GO" id="GO:0006096">
    <property type="term" value="P:glycolytic process"/>
    <property type="evidence" value="ECO:0007669"/>
    <property type="project" value="UniProtKB-UniRule"/>
</dbReference>
<keyword evidence="10" id="KW-1185">Reference proteome</keyword>
<comment type="function">
    <text evidence="7">Involved in the gluconeogenesis. Catalyzes stereospecifically the conversion of dihydroxyacetone phosphate (DHAP) to D-glyceraldehyde-3-phosphate (G3P).</text>
</comment>
<dbReference type="PANTHER" id="PTHR21139">
    <property type="entry name" value="TRIOSEPHOSPHATE ISOMERASE"/>
    <property type="match status" value="1"/>
</dbReference>
<evidence type="ECO:0000256" key="2">
    <source>
        <dbReference type="ARBA" id="ARBA00022432"/>
    </source>
</evidence>
<comment type="subcellular location">
    <subcellularLocation>
        <location evidence="7 8">Cytoplasm</location>
    </subcellularLocation>
</comment>
<dbReference type="CDD" id="cd00311">
    <property type="entry name" value="TIM"/>
    <property type="match status" value="1"/>
</dbReference>
<dbReference type="OrthoDB" id="9465at2157"/>
<comment type="pathway">
    <text evidence="7 8">Carbohydrate degradation; glycolysis; D-glyceraldehyde 3-phosphate from glycerone phosphate: step 1/1.</text>
</comment>
<organism evidence="9 10">
    <name type="scientific">Methanohalobium evestigatum (strain ATCC BAA-1072 / DSM 3721 / NBRC 107634 / OCM 161 / Z-7303)</name>
    <dbReference type="NCBI Taxonomy" id="644295"/>
    <lineage>
        <taxon>Archaea</taxon>
        <taxon>Methanobacteriati</taxon>
        <taxon>Methanobacteriota</taxon>
        <taxon>Stenosarchaea group</taxon>
        <taxon>Methanomicrobia</taxon>
        <taxon>Methanosarcinales</taxon>
        <taxon>Methanosarcinaceae</taxon>
        <taxon>Methanohalobium</taxon>
    </lineage>
</organism>
<dbReference type="InterPro" id="IPR035990">
    <property type="entry name" value="TIM_sf"/>
</dbReference>
<dbReference type="STRING" id="644295.Metev_1697"/>
<dbReference type="FunFam" id="3.20.20.70:FF:000223">
    <property type="entry name" value="Triosephosphate isomerase"/>
    <property type="match status" value="1"/>
</dbReference>
<dbReference type="SUPFAM" id="SSF51351">
    <property type="entry name" value="Triosephosphate isomerase (TIM)"/>
    <property type="match status" value="1"/>
</dbReference>
<dbReference type="Proteomes" id="UP000000391">
    <property type="component" value="Chromosome"/>
</dbReference>
<dbReference type="Gene3D" id="3.20.20.70">
    <property type="entry name" value="Aldolase class I"/>
    <property type="match status" value="1"/>
</dbReference>
<dbReference type="AlphaFoldDB" id="D7EB19"/>
<dbReference type="RefSeq" id="WP_013195101.1">
    <property type="nucleotide sequence ID" value="NC_014253.1"/>
</dbReference>
<gene>
    <name evidence="7" type="primary">tpiA</name>
    <name evidence="9" type="ordered locus">Metev_1697</name>
</gene>
<accession>D7EB19</accession>
<comment type="catalytic activity">
    <reaction evidence="7 8">
        <text>D-glyceraldehyde 3-phosphate = dihydroxyacetone phosphate</text>
        <dbReference type="Rhea" id="RHEA:18585"/>
        <dbReference type="ChEBI" id="CHEBI:57642"/>
        <dbReference type="ChEBI" id="CHEBI:59776"/>
        <dbReference type="EC" id="5.3.1.1"/>
    </reaction>
</comment>
<feature type="binding site" evidence="7">
    <location>
        <begin position="12"/>
        <end position="14"/>
    </location>
    <ligand>
        <name>substrate</name>
    </ligand>
</feature>
<dbReference type="GO" id="GO:0006094">
    <property type="term" value="P:gluconeogenesis"/>
    <property type="evidence" value="ECO:0007669"/>
    <property type="project" value="UniProtKB-UniRule"/>
</dbReference>
<dbReference type="PANTHER" id="PTHR21139:SF42">
    <property type="entry name" value="TRIOSEPHOSPHATE ISOMERASE"/>
    <property type="match status" value="1"/>
</dbReference>
<comment type="similarity">
    <text evidence="7 8">Belongs to the triosephosphate isomerase family.</text>
</comment>
<evidence type="ECO:0000256" key="8">
    <source>
        <dbReference type="RuleBase" id="RU363013"/>
    </source>
</evidence>
<dbReference type="UniPathway" id="UPA00109">
    <property type="reaction ID" value="UER00189"/>
</dbReference>
<keyword evidence="2 7" id="KW-0312">Gluconeogenesis</keyword>
<dbReference type="GO" id="GO:0005829">
    <property type="term" value="C:cytosol"/>
    <property type="evidence" value="ECO:0007669"/>
    <property type="project" value="TreeGrafter"/>
</dbReference>
<dbReference type="GO" id="GO:0004807">
    <property type="term" value="F:triose-phosphate isomerase activity"/>
    <property type="evidence" value="ECO:0007669"/>
    <property type="project" value="UniProtKB-UniRule"/>
</dbReference>
<feature type="binding site" evidence="7">
    <location>
        <begin position="205"/>
        <end position="206"/>
    </location>
    <ligand>
        <name>substrate</name>
    </ligand>
</feature>
<keyword evidence="5 7" id="KW-0413">Isomerase</keyword>
<dbReference type="HOGENOM" id="CLU_104921_0_0_2"/>
<evidence type="ECO:0000256" key="7">
    <source>
        <dbReference type="HAMAP-Rule" id="MF_00147"/>
    </source>
</evidence>
<dbReference type="NCBIfam" id="NF003302">
    <property type="entry name" value="PRK04302.1"/>
    <property type="match status" value="1"/>
</dbReference>
<dbReference type="InterPro" id="IPR022891">
    <property type="entry name" value="Triosephosphate_isomerase_arc"/>
</dbReference>
<dbReference type="GO" id="GO:0019563">
    <property type="term" value="P:glycerol catabolic process"/>
    <property type="evidence" value="ECO:0007669"/>
    <property type="project" value="TreeGrafter"/>
</dbReference>
<dbReference type="InterPro" id="IPR013785">
    <property type="entry name" value="Aldolase_TIM"/>
</dbReference>
<dbReference type="NCBIfam" id="TIGR00419">
    <property type="entry name" value="tim"/>
    <property type="match status" value="1"/>
</dbReference>
<dbReference type="GeneID" id="9347341"/>
<dbReference type="InterPro" id="IPR000652">
    <property type="entry name" value="Triosephosphate_isomerase"/>
</dbReference>
<keyword evidence="4 7" id="KW-0324">Glycolysis</keyword>
<feature type="active site" description="Electrophile" evidence="7">
    <location>
        <position position="96"/>
    </location>
</feature>
<reference evidence="9 10" key="1">
    <citation type="submission" date="2010-06" db="EMBL/GenBank/DDBJ databases">
        <title>Complete sequence chromosome of Methanohalobium evestigatum Z-7303.</title>
        <authorList>
            <consortium name="US DOE Joint Genome Institute"/>
            <person name="Lucas S."/>
            <person name="Copeland A."/>
            <person name="Lapidus A."/>
            <person name="Cheng J.-F."/>
            <person name="Bruce D."/>
            <person name="Goodwin L."/>
            <person name="Pitluck S."/>
            <person name="Saunders E."/>
            <person name="Detter J.C."/>
            <person name="Han C."/>
            <person name="Tapia R."/>
            <person name="Land M."/>
            <person name="Hauser L."/>
            <person name="Kyrpides N."/>
            <person name="Mikhailova N."/>
            <person name="Sieprawska-Lupa M."/>
            <person name="Whitman W.B."/>
            <person name="Anderson I."/>
            <person name="Woyke T."/>
        </authorList>
    </citation>
    <scope>NUCLEOTIDE SEQUENCE [LARGE SCALE GENOMIC DNA]</scope>
    <source>
        <strain evidence="10">ATCC BAA-1072 / DSM 3721 / NBRC 107634 / OCM 161 / Z-7303</strain>
    </source>
</reference>
<dbReference type="Pfam" id="PF00121">
    <property type="entry name" value="TIM"/>
    <property type="match status" value="1"/>
</dbReference>
<comment type="subunit">
    <text evidence="6 7">Homotetramer; dimer of dimers.</text>
</comment>
<evidence type="ECO:0000313" key="10">
    <source>
        <dbReference type="Proteomes" id="UP000000391"/>
    </source>
</evidence>
<proteinExistence type="inferred from homology"/>
<evidence type="ECO:0000313" key="9">
    <source>
        <dbReference type="EMBL" id="ADI74536.1"/>
    </source>
</evidence>
<sequence length="225" mass="23080">MNSSKSPLIVVNLKTYLQGTGEKAVTIAKACKNVSEKYNVDIGVSPQFCDIYQVASQVDVPVYSQHIDGIDGGSHTGQILAQCVKDAGAIGTLVNHSERRLTLADIDSSVKAAGKAGLSTIVCTNNVNTSASAASLGPDYIAIEPPELIGTGVPVSSADPQVVKGSVDAVKNVNEDVKVLCGAGISKGEDLQAALELGSAGVLLASGVVKAEDPEKALEHLVSQI</sequence>
<keyword evidence="3 7" id="KW-0963">Cytoplasm</keyword>
<dbReference type="UniPathway" id="UPA00138"/>
<dbReference type="EMBL" id="CP002069">
    <property type="protein sequence ID" value="ADI74536.1"/>
    <property type="molecule type" value="Genomic_DNA"/>
</dbReference>
<evidence type="ECO:0000256" key="1">
    <source>
        <dbReference type="ARBA" id="ARBA00019397"/>
    </source>
</evidence>